<evidence type="ECO:0000256" key="2">
    <source>
        <dbReference type="SAM" id="MobiDB-lite"/>
    </source>
</evidence>
<evidence type="ECO:0000313" key="6">
    <source>
        <dbReference type="Proteomes" id="UP000182379"/>
    </source>
</evidence>
<evidence type="ECO:0000259" key="4">
    <source>
        <dbReference type="SMART" id="SM00854"/>
    </source>
</evidence>
<dbReference type="Gene3D" id="3.60.21.10">
    <property type="match status" value="1"/>
</dbReference>
<feature type="region of interest" description="Disordered" evidence="2">
    <location>
        <begin position="43"/>
        <end position="83"/>
    </location>
</feature>
<feature type="chain" id="PRO_5032643376" evidence="3">
    <location>
        <begin position="28"/>
        <end position="381"/>
    </location>
</feature>
<dbReference type="InterPro" id="IPR019079">
    <property type="entry name" value="Capsule_synth_CapA"/>
</dbReference>
<keyword evidence="3" id="KW-0732">Signal</keyword>
<dbReference type="CDD" id="cd07381">
    <property type="entry name" value="MPP_CapA"/>
    <property type="match status" value="1"/>
</dbReference>
<protein>
    <submittedName>
        <fullName evidence="5">Poly-gamma-glutamate synthesis protein (Capsule biosynthesis protein)</fullName>
    </submittedName>
</protein>
<dbReference type="InterPro" id="IPR029052">
    <property type="entry name" value="Metallo-depent_PP-like"/>
</dbReference>
<dbReference type="PANTHER" id="PTHR33393:SF13">
    <property type="entry name" value="PGA BIOSYNTHESIS PROTEIN CAPA"/>
    <property type="match status" value="1"/>
</dbReference>
<dbReference type="SUPFAM" id="SSF56300">
    <property type="entry name" value="Metallo-dependent phosphatases"/>
    <property type="match status" value="1"/>
</dbReference>
<dbReference type="EMBL" id="FNOP01000012">
    <property type="protein sequence ID" value="SDX08235.1"/>
    <property type="molecule type" value="Genomic_DNA"/>
</dbReference>
<reference evidence="5 6" key="1">
    <citation type="submission" date="2016-10" db="EMBL/GenBank/DDBJ databases">
        <authorList>
            <person name="Varghese N."/>
            <person name="Submissions S."/>
        </authorList>
    </citation>
    <scope>NUCLEOTIDE SEQUENCE [LARGE SCALE GENOMIC DNA]</scope>
    <source>
        <strain evidence="5 6">WCC6</strain>
    </source>
</reference>
<proteinExistence type="inferred from homology"/>
<evidence type="ECO:0000256" key="1">
    <source>
        <dbReference type="ARBA" id="ARBA00005662"/>
    </source>
</evidence>
<dbReference type="SMART" id="SM00854">
    <property type="entry name" value="PGA_cap"/>
    <property type="match status" value="1"/>
</dbReference>
<comment type="caution">
    <text evidence="5">The sequence shown here is derived from an EMBL/GenBank/DDBJ whole genome shotgun (WGS) entry which is preliminary data.</text>
</comment>
<organism evidence="5 6">
    <name type="scientific">Acidaminococcus fermentans</name>
    <dbReference type="NCBI Taxonomy" id="905"/>
    <lineage>
        <taxon>Bacteria</taxon>
        <taxon>Bacillati</taxon>
        <taxon>Bacillota</taxon>
        <taxon>Negativicutes</taxon>
        <taxon>Acidaminococcales</taxon>
        <taxon>Acidaminococcaceae</taxon>
        <taxon>Acidaminococcus</taxon>
    </lineage>
</organism>
<feature type="domain" description="Capsule synthesis protein CapA" evidence="4">
    <location>
        <begin position="85"/>
        <end position="312"/>
    </location>
</feature>
<dbReference type="InterPro" id="IPR052169">
    <property type="entry name" value="CW_Biosynth-Accessory"/>
</dbReference>
<evidence type="ECO:0000313" key="5">
    <source>
        <dbReference type="EMBL" id="SDX08235.1"/>
    </source>
</evidence>
<dbReference type="RefSeq" id="WP_074706962.1">
    <property type="nucleotide sequence ID" value="NZ_FNOP01000012.1"/>
</dbReference>
<feature type="compositionally biased region" description="Pro residues" evidence="2">
    <location>
        <begin position="67"/>
        <end position="79"/>
    </location>
</feature>
<comment type="similarity">
    <text evidence="1">Belongs to the CapA family.</text>
</comment>
<feature type="signal peptide" evidence="3">
    <location>
        <begin position="1"/>
        <end position="27"/>
    </location>
</feature>
<evidence type="ECO:0000256" key="3">
    <source>
        <dbReference type="SAM" id="SignalP"/>
    </source>
</evidence>
<gene>
    <name evidence="5" type="ORF">SAMN05216495_11250</name>
</gene>
<name>A0A1H2YT70_ACIFE</name>
<sequence length="381" mass="40534">MTHSISALFISLLASLALLAMPVPSFASPAVLGTRKPAPVQAKAPVPAAPAQPAAAPAVSPTAPSAPAAPAPAPQPPADPITTVTLSAAGDCTLGTEESFGYEGTFPEAWDAAGGDGSVFLAGVRSVFDQDDLTLVNMEGPLATRGERQDKTFAFRGDPAYVEVLKTGSVEAASLANNHSYDYGNDGYWDTFKTLGDTGIMPFGYEESQILTVKGIPVGLVGINALEAGAPDQLQEELTKVKERGARLTVVFFHWGSELETRPDEDQVWLAHLAVDQGADLVLGAHPHVIQPLETYKGRTICYSLGNFCFGGNSNPRDKDTFIYQQTFRFQKGRLLGADPGKVIPCRISSTPDWNDFCPTLVEGEEAERIREKAGVADRES</sequence>
<dbReference type="Proteomes" id="UP000182379">
    <property type="component" value="Unassembled WGS sequence"/>
</dbReference>
<feature type="compositionally biased region" description="Low complexity" evidence="2">
    <location>
        <begin position="43"/>
        <end position="66"/>
    </location>
</feature>
<accession>A0A1H2YT70</accession>
<dbReference type="PANTHER" id="PTHR33393">
    <property type="entry name" value="POLYGLUTAMINE SYNTHESIS ACCESSORY PROTEIN RV0574C-RELATED"/>
    <property type="match status" value="1"/>
</dbReference>
<dbReference type="AlphaFoldDB" id="A0A1H2YT70"/>
<dbReference type="Pfam" id="PF09587">
    <property type="entry name" value="PGA_cap"/>
    <property type="match status" value="1"/>
</dbReference>